<sequence>MTADGTSPVPTPPARNTKAHPSVFKPRLTVSINNRTASESVWFGSSSVSESPGLEASGRRPCIHFSNQMLCPLARSRLACRVRLSARARSAPHPPPRKPWAGGNRPGNSPKGQAPNEADRRTDGHSSVSDLANSLTSEMLMSSIASHSQFDSKSWQTPDADAGVGPTRLRAPRETLGSAGKAKRTTVDAL</sequence>
<gene>
    <name evidence="2" type="ORF">Z043_124216</name>
</gene>
<name>A0A0P7UCN4_SCLFO</name>
<accession>A0A0P7UCN4</accession>
<dbReference type="Proteomes" id="UP000034805">
    <property type="component" value="Unassembled WGS sequence"/>
</dbReference>
<feature type="region of interest" description="Disordered" evidence="1">
    <location>
        <begin position="1"/>
        <end position="25"/>
    </location>
</feature>
<evidence type="ECO:0000313" key="2">
    <source>
        <dbReference type="EMBL" id="KPP58007.1"/>
    </source>
</evidence>
<dbReference type="AlphaFoldDB" id="A0A0P7UCN4"/>
<organism evidence="2 3">
    <name type="scientific">Scleropages formosus</name>
    <name type="common">Asian bonytongue</name>
    <name type="synonym">Osteoglossum formosum</name>
    <dbReference type="NCBI Taxonomy" id="113540"/>
    <lineage>
        <taxon>Eukaryota</taxon>
        <taxon>Metazoa</taxon>
        <taxon>Chordata</taxon>
        <taxon>Craniata</taxon>
        <taxon>Vertebrata</taxon>
        <taxon>Euteleostomi</taxon>
        <taxon>Actinopterygii</taxon>
        <taxon>Neopterygii</taxon>
        <taxon>Teleostei</taxon>
        <taxon>Osteoglossocephala</taxon>
        <taxon>Osteoglossomorpha</taxon>
        <taxon>Osteoglossiformes</taxon>
        <taxon>Osteoglossidae</taxon>
        <taxon>Scleropages</taxon>
    </lineage>
</organism>
<feature type="region of interest" description="Disordered" evidence="1">
    <location>
        <begin position="86"/>
        <end position="130"/>
    </location>
</feature>
<evidence type="ECO:0000313" key="3">
    <source>
        <dbReference type="Proteomes" id="UP000034805"/>
    </source>
</evidence>
<evidence type="ECO:0000256" key="1">
    <source>
        <dbReference type="SAM" id="MobiDB-lite"/>
    </source>
</evidence>
<comment type="caution">
    <text evidence="2">The sequence shown here is derived from an EMBL/GenBank/DDBJ whole genome shotgun (WGS) entry which is preliminary data.</text>
</comment>
<proteinExistence type="predicted"/>
<dbReference type="EMBL" id="JARO02014914">
    <property type="protein sequence ID" value="KPP58007.1"/>
    <property type="molecule type" value="Genomic_DNA"/>
</dbReference>
<feature type="compositionally biased region" description="Polar residues" evidence="1">
    <location>
        <begin position="145"/>
        <end position="157"/>
    </location>
</feature>
<reference evidence="2 3" key="1">
    <citation type="submission" date="2015-08" db="EMBL/GenBank/DDBJ databases">
        <title>The genome of the Asian arowana (Scleropages formosus).</title>
        <authorList>
            <person name="Tan M.H."/>
            <person name="Gan H.M."/>
            <person name="Croft L.J."/>
            <person name="Austin C.M."/>
        </authorList>
    </citation>
    <scope>NUCLEOTIDE SEQUENCE [LARGE SCALE GENOMIC DNA]</scope>
    <source>
        <strain evidence="2">Aro1</strain>
    </source>
</reference>
<protein>
    <submittedName>
        <fullName evidence="2">Uncharacterized protein</fullName>
    </submittedName>
</protein>
<feature type="region of interest" description="Disordered" evidence="1">
    <location>
        <begin position="145"/>
        <end position="190"/>
    </location>
</feature>